<dbReference type="OrthoDB" id="696485at2759"/>
<evidence type="ECO:0000313" key="1">
    <source>
        <dbReference type="EMBL" id="KAE9598418.1"/>
    </source>
</evidence>
<sequence>MVHNRKRWKVWSVVWLATIWALWLTKNDIIFNNVTTFSHKILDSAKVKAWLWTRSMHGKESTSYAERVANPFDCLNIIM</sequence>
<organism evidence="1 2">
    <name type="scientific">Lupinus albus</name>
    <name type="common">White lupine</name>
    <name type="synonym">Lupinus termis</name>
    <dbReference type="NCBI Taxonomy" id="3870"/>
    <lineage>
        <taxon>Eukaryota</taxon>
        <taxon>Viridiplantae</taxon>
        <taxon>Streptophyta</taxon>
        <taxon>Embryophyta</taxon>
        <taxon>Tracheophyta</taxon>
        <taxon>Spermatophyta</taxon>
        <taxon>Magnoliopsida</taxon>
        <taxon>eudicotyledons</taxon>
        <taxon>Gunneridae</taxon>
        <taxon>Pentapetalae</taxon>
        <taxon>rosids</taxon>
        <taxon>fabids</taxon>
        <taxon>Fabales</taxon>
        <taxon>Fabaceae</taxon>
        <taxon>Papilionoideae</taxon>
        <taxon>50 kb inversion clade</taxon>
        <taxon>genistoids sensu lato</taxon>
        <taxon>core genistoids</taxon>
        <taxon>Genisteae</taxon>
        <taxon>Lupinus</taxon>
    </lineage>
</organism>
<name>A0A6A4PDF5_LUPAL</name>
<reference evidence="2" key="1">
    <citation type="journal article" date="2020" name="Nat. Commun.">
        <title>Genome sequence of the cluster root forming white lupin.</title>
        <authorList>
            <person name="Hufnagel B."/>
            <person name="Marques A."/>
            <person name="Soriano A."/>
            <person name="Marques L."/>
            <person name="Divol F."/>
            <person name="Doumas P."/>
            <person name="Sallet E."/>
            <person name="Mancinotti D."/>
            <person name="Carrere S."/>
            <person name="Marande W."/>
            <person name="Arribat S."/>
            <person name="Keller J."/>
            <person name="Huneau C."/>
            <person name="Blein T."/>
            <person name="Aime D."/>
            <person name="Laguerre M."/>
            <person name="Taylor J."/>
            <person name="Schubert V."/>
            <person name="Nelson M."/>
            <person name="Geu-Flores F."/>
            <person name="Crespi M."/>
            <person name="Gallardo-Guerrero K."/>
            <person name="Delaux P.-M."/>
            <person name="Salse J."/>
            <person name="Berges H."/>
            <person name="Guyot R."/>
            <person name="Gouzy J."/>
            <person name="Peret B."/>
        </authorList>
    </citation>
    <scope>NUCLEOTIDE SEQUENCE [LARGE SCALE GENOMIC DNA]</scope>
    <source>
        <strain evidence="2">cv. Amiga</strain>
    </source>
</reference>
<gene>
    <name evidence="1" type="ORF">Lalb_Chr15g0080621</name>
</gene>
<evidence type="ECO:0000313" key="2">
    <source>
        <dbReference type="Proteomes" id="UP000447434"/>
    </source>
</evidence>
<dbReference type="AlphaFoldDB" id="A0A6A4PDF5"/>
<dbReference type="EMBL" id="WOCE01000015">
    <property type="protein sequence ID" value="KAE9598418.1"/>
    <property type="molecule type" value="Genomic_DNA"/>
</dbReference>
<dbReference type="Proteomes" id="UP000447434">
    <property type="component" value="Chromosome 15"/>
</dbReference>
<accession>A0A6A4PDF5</accession>
<proteinExistence type="predicted"/>
<comment type="caution">
    <text evidence="1">The sequence shown here is derived from an EMBL/GenBank/DDBJ whole genome shotgun (WGS) entry which is preliminary data.</text>
</comment>
<protein>
    <submittedName>
        <fullName evidence="1">Uncharacterized protein</fullName>
    </submittedName>
</protein>
<keyword evidence="2" id="KW-1185">Reference proteome</keyword>